<proteinExistence type="predicted"/>
<keyword evidence="1" id="KW-0472">Membrane</keyword>
<dbReference type="Proteomes" id="UP000199289">
    <property type="component" value="Unassembled WGS sequence"/>
</dbReference>
<feature type="transmembrane region" description="Helical" evidence="1">
    <location>
        <begin position="12"/>
        <end position="33"/>
    </location>
</feature>
<feature type="transmembrane region" description="Helical" evidence="1">
    <location>
        <begin position="39"/>
        <end position="62"/>
    </location>
</feature>
<keyword evidence="1" id="KW-0812">Transmembrane</keyword>
<gene>
    <name evidence="2" type="ORF">SAMN05216278_1666</name>
</gene>
<protein>
    <submittedName>
        <fullName evidence="2">Uncharacterized protein</fullName>
    </submittedName>
</protein>
<feature type="transmembrane region" description="Helical" evidence="1">
    <location>
        <begin position="74"/>
        <end position="99"/>
    </location>
</feature>
<accession>A0A1H1B6W0</accession>
<evidence type="ECO:0000313" key="3">
    <source>
        <dbReference type="Proteomes" id="UP000199289"/>
    </source>
</evidence>
<name>A0A1H1B6W0_9EURY</name>
<evidence type="ECO:0000256" key="1">
    <source>
        <dbReference type="SAM" id="Phobius"/>
    </source>
</evidence>
<organism evidence="2 3">
    <name type="scientific">Halopelagius longus</name>
    <dbReference type="NCBI Taxonomy" id="1236180"/>
    <lineage>
        <taxon>Archaea</taxon>
        <taxon>Methanobacteriati</taxon>
        <taxon>Methanobacteriota</taxon>
        <taxon>Stenosarchaea group</taxon>
        <taxon>Halobacteria</taxon>
        <taxon>Halobacteriales</taxon>
        <taxon>Haloferacaceae</taxon>
    </lineage>
</organism>
<sequence length="102" mass="10777">MSLLDSPRRSAVAAAEILLVVLLVNVLEFFGVFGRFSPYGVLATFSMAGLGVAATLSALVAFPFPWVSTRTARSLLAFGLTLLVGCVPTYLLFGCVFWGCPG</sequence>
<evidence type="ECO:0000313" key="2">
    <source>
        <dbReference type="EMBL" id="SDQ47685.1"/>
    </source>
</evidence>
<dbReference type="EMBL" id="FNKQ01000002">
    <property type="protein sequence ID" value="SDQ47685.1"/>
    <property type="molecule type" value="Genomic_DNA"/>
</dbReference>
<reference evidence="3" key="1">
    <citation type="submission" date="2016-10" db="EMBL/GenBank/DDBJ databases">
        <authorList>
            <person name="Varghese N."/>
            <person name="Submissions S."/>
        </authorList>
    </citation>
    <scope>NUCLEOTIDE SEQUENCE [LARGE SCALE GENOMIC DNA]</scope>
    <source>
        <strain evidence="3">CGMCC 1.12397</strain>
    </source>
</reference>
<dbReference type="AlphaFoldDB" id="A0A1H1B6W0"/>
<dbReference type="RefSeq" id="WP_092535726.1">
    <property type="nucleotide sequence ID" value="NZ_FNKQ01000002.1"/>
</dbReference>
<keyword evidence="1" id="KW-1133">Transmembrane helix</keyword>